<protein>
    <recommendedName>
        <fullName evidence="6">Mce-associated membrane protein</fullName>
    </recommendedName>
</protein>
<comment type="subcellular location">
    <subcellularLocation>
        <location evidence="1">Membrane</location>
    </subcellularLocation>
</comment>
<feature type="compositionally biased region" description="Gly residues" evidence="3">
    <location>
        <begin position="169"/>
        <end position="178"/>
    </location>
</feature>
<dbReference type="PANTHER" id="PTHR37042">
    <property type="entry name" value="OUTER MEMBRANE PROTEIN RV1973"/>
    <property type="match status" value="1"/>
</dbReference>
<reference evidence="4" key="1">
    <citation type="submission" date="2022-08" db="EMBL/GenBank/DDBJ databases">
        <authorList>
            <person name="Somphong A."/>
            <person name="Phongsopitanun W."/>
        </authorList>
    </citation>
    <scope>NUCLEOTIDE SEQUENCE</scope>
    <source>
        <strain evidence="4">LP05-1</strain>
    </source>
</reference>
<keyword evidence="2" id="KW-0472">Membrane</keyword>
<dbReference type="RefSeq" id="WP_258789237.1">
    <property type="nucleotide sequence ID" value="NZ_JANUGQ010000018.1"/>
</dbReference>
<evidence type="ECO:0000313" key="5">
    <source>
        <dbReference type="Proteomes" id="UP001431313"/>
    </source>
</evidence>
<dbReference type="PANTHER" id="PTHR37042:SF4">
    <property type="entry name" value="OUTER MEMBRANE PROTEIN RV1973"/>
    <property type="match status" value="1"/>
</dbReference>
<evidence type="ECO:0000256" key="3">
    <source>
        <dbReference type="SAM" id="MobiDB-lite"/>
    </source>
</evidence>
<sequence length="190" mass="19559">MRRYGRPGRRSGPVGYGWWAALAVAAVCCGLAGWACARAAADPDRARARERADALAAGRLHLARLSSADPARPGAARAEWLDASAGPLRARLATAAPEARIPARATVTDAALTALDTRAGTATLIATVQVVLTPGTGRPTTDRRRLEAGLTRTPEGWRVSRLAAVPVAGTGGGPGGENGRTEPDREGGPE</sequence>
<accession>A0ABT2CKM4</accession>
<evidence type="ECO:0000256" key="2">
    <source>
        <dbReference type="ARBA" id="ARBA00023136"/>
    </source>
</evidence>
<evidence type="ECO:0008006" key="6">
    <source>
        <dbReference type="Google" id="ProtNLM"/>
    </source>
</evidence>
<keyword evidence="5" id="KW-1185">Reference proteome</keyword>
<dbReference type="EMBL" id="JANUGQ010000018">
    <property type="protein sequence ID" value="MCS0637971.1"/>
    <property type="molecule type" value="Genomic_DNA"/>
</dbReference>
<proteinExistence type="predicted"/>
<organism evidence="4 5">
    <name type="scientific">Streptomyces pyxinae</name>
    <dbReference type="NCBI Taxonomy" id="2970734"/>
    <lineage>
        <taxon>Bacteria</taxon>
        <taxon>Bacillati</taxon>
        <taxon>Actinomycetota</taxon>
        <taxon>Actinomycetes</taxon>
        <taxon>Kitasatosporales</taxon>
        <taxon>Streptomycetaceae</taxon>
        <taxon>Streptomyces</taxon>
    </lineage>
</organism>
<gene>
    <name evidence="4" type="ORF">NX801_20395</name>
</gene>
<comment type="caution">
    <text evidence="4">The sequence shown here is derived from an EMBL/GenBank/DDBJ whole genome shotgun (WGS) entry which is preliminary data.</text>
</comment>
<evidence type="ECO:0000256" key="1">
    <source>
        <dbReference type="ARBA" id="ARBA00004370"/>
    </source>
</evidence>
<dbReference type="Proteomes" id="UP001431313">
    <property type="component" value="Unassembled WGS sequence"/>
</dbReference>
<evidence type="ECO:0000313" key="4">
    <source>
        <dbReference type="EMBL" id="MCS0637971.1"/>
    </source>
</evidence>
<feature type="compositionally biased region" description="Basic and acidic residues" evidence="3">
    <location>
        <begin position="179"/>
        <end position="190"/>
    </location>
</feature>
<name>A0ABT2CKM4_9ACTN</name>
<feature type="region of interest" description="Disordered" evidence="3">
    <location>
        <begin position="165"/>
        <end position="190"/>
    </location>
</feature>